<proteinExistence type="predicted"/>
<organism evidence="1 2">
    <name type="scientific">Ascaris lumbricoides</name>
    <name type="common">Giant roundworm</name>
    <dbReference type="NCBI Taxonomy" id="6252"/>
    <lineage>
        <taxon>Eukaryota</taxon>
        <taxon>Metazoa</taxon>
        <taxon>Ecdysozoa</taxon>
        <taxon>Nematoda</taxon>
        <taxon>Chromadorea</taxon>
        <taxon>Rhabditida</taxon>
        <taxon>Spirurina</taxon>
        <taxon>Ascaridomorpha</taxon>
        <taxon>Ascaridoidea</taxon>
        <taxon>Ascarididae</taxon>
        <taxon>Ascaris</taxon>
    </lineage>
</organism>
<dbReference type="PROSITE" id="PS51257">
    <property type="entry name" value="PROKAR_LIPOPROTEIN"/>
    <property type="match status" value="1"/>
</dbReference>
<name>A0A0M3IF55_ASCLU</name>
<accession>A0A0M3IF55</accession>
<evidence type="ECO:0000313" key="2">
    <source>
        <dbReference type="WBParaSite" id="ALUE_0001681001-mRNA-1"/>
    </source>
</evidence>
<keyword evidence="1" id="KW-1185">Reference proteome</keyword>
<evidence type="ECO:0000313" key="1">
    <source>
        <dbReference type="Proteomes" id="UP000036681"/>
    </source>
</evidence>
<sequence length="54" mass="5991">MERISRHFSKATIFAISCNEPASFTSTAQLASTSCLPSVCVEFFRLNASRVHCH</sequence>
<reference evidence="2" key="1">
    <citation type="submission" date="2017-02" db="UniProtKB">
        <authorList>
            <consortium name="WormBaseParasite"/>
        </authorList>
    </citation>
    <scope>IDENTIFICATION</scope>
</reference>
<dbReference type="AlphaFoldDB" id="A0A0M3IF55"/>
<dbReference type="WBParaSite" id="ALUE_0001681001-mRNA-1">
    <property type="protein sequence ID" value="ALUE_0001681001-mRNA-1"/>
    <property type="gene ID" value="ALUE_0001681001"/>
</dbReference>
<protein>
    <submittedName>
        <fullName evidence="2">Uncharacterized protein</fullName>
    </submittedName>
</protein>
<dbReference type="Proteomes" id="UP000036681">
    <property type="component" value="Unplaced"/>
</dbReference>